<accession>A0A914EAG7</accession>
<dbReference type="WBParaSite" id="ACRNAN_scaffold6854.g19575.t1">
    <property type="protein sequence ID" value="ACRNAN_scaffold6854.g19575.t1"/>
    <property type="gene ID" value="ACRNAN_scaffold6854.g19575"/>
</dbReference>
<name>A0A914EAG7_9BILA</name>
<sequence>MNFHVANNKEIREQTLAYFMHKFEKDSDVIIVTNRTNWQDYLLELGDTKFVISPPDFIVKSDIFDDIMTCFP</sequence>
<organism evidence="1 2">
    <name type="scientific">Acrobeloides nanus</name>
    <dbReference type="NCBI Taxonomy" id="290746"/>
    <lineage>
        <taxon>Eukaryota</taxon>
        <taxon>Metazoa</taxon>
        <taxon>Ecdysozoa</taxon>
        <taxon>Nematoda</taxon>
        <taxon>Chromadorea</taxon>
        <taxon>Rhabditida</taxon>
        <taxon>Tylenchina</taxon>
        <taxon>Cephalobomorpha</taxon>
        <taxon>Cephaloboidea</taxon>
        <taxon>Cephalobidae</taxon>
        <taxon>Acrobeloides</taxon>
    </lineage>
</organism>
<keyword evidence="1" id="KW-1185">Reference proteome</keyword>
<dbReference type="AlphaFoldDB" id="A0A914EAG7"/>
<dbReference type="Proteomes" id="UP000887540">
    <property type="component" value="Unplaced"/>
</dbReference>
<reference evidence="2" key="1">
    <citation type="submission" date="2022-11" db="UniProtKB">
        <authorList>
            <consortium name="WormBaseParasite"/>
        </authorList>
    </citation>
    <scope>IDENTIFICATION</scope>
</reference>
<protein>
    <submittedName>
        <fullName evidence="2">Uncharacterized protein</fullName>
    </submittedName>
</protein>
<evidence type="ECO:0000313" key="1">
    <source>
        <dbReference type="Proteomes" id="UP000887540"/>
    </source>
</evidence>
<proteinExistence type="predicted"/>
<evidence type="ECO:0000313" key="2">
    <source>
        <dbReference type="WBParaSite" id="ACRNAN_scaffold6854.g19575.t1"/>
    </source>
</evidence>